<comment type="subcellular location">
    <subcellularLocation>
        <location evidence="1">Host cell</location>
    </subcellularLocation>
    <subcellularLocation>
        <location evidence="2">Secreted</location>
    </subcellularLocation>
</comment>
<gene>
    <name evidence="5" type="ORF">PHPALM_11655</name>
</gene>
<protein>
    <submittedName>
        <fullName evidence="5">CRN protein</fullName>
    </submittedName>
</protein>
<feature type="domain" description="Crinkler effector protein N-terminal" evidence="4">
    <location>
        <begin position="2"/>
        <end position="91"/>
    </location>
</feature>
<proteinExistence type="predicted"/>
<dbReference type="AlphaFoldDB" id="A0A2P4Y1Z9"/>
<dbReference type="InterPro" id="IPR045379">
    <property type="entry name" value="Crinkler_N"/>
</dbReference>
<accession>A0A2P4Y1Z9</accession>
<evidence type="ECO:0000256" key="2">
    <source>
        <dbReference type="ARBA" id="ARBA00004613"/>
    </source>
</evidence>
<keyword evidence="6" id="KW-1185">Reference proteome</keyword>
<dbReference type="GO" id="GO:0005576">
    <property type="term" value="C:extracellular region"/>
    <property type="evidence" value="ECO:0007669"/>
    <property type="project" value="UniProtKB-SubCell"/>
</dbReference>
<dbReference type="EMBL" id="NCKW01006420">
    <property type="protein sequence ID" value="POM71739.1"/>
    <property type="molecule type" value="Genomic_DNA"/>
</dbReference>
<reference evidence="5 6" key="1">
    <citation type="journal article" date="2017" name="Genome Biol. Evol.">
        <title>Phytophthora megakarya and P. palmivora, closely related causal agents of cacao black pod rot, underwent increases in genome sizes and gene numbers by different mechanisms.</title>
        <authorList>
            <person name="Ali S.S."/>
            <person name="Shao J."/>
            <person name="Lary D.J."/>
            <person name="Kronmiller B."/>
            <person name="Shen D."/>
            <person name="Strem M.D."/>
            <person name="Amoako-Attah I."/>
            <person name="Akrofi A.Y."/>
            <person name="Begoude B.A."/>
            <person name="Ten Hoopen G.M."/>
            <person name="Coulibaly K."/>
            <person name="Kebe B.I."/>
            <person name="Melnick R.L."/>
            <person name="Guiltinan M.J."/>
            <person name="Tyler B.M."/>
            <person name="Meinhardt L.W."/>
            <person name="Bailey B.A."/>
        </authorList>
    </citation>
    <scope>NUCLEOTIDE SEQUENCE [LARGE SCALE GENOMIC DNA]</scope>
    <source>
        <strain evidence="6">sbr112.9</strain>
    </source>
</reference>
<keyword evidence="3" id="KW-0964">Secreted</keyword>
<sequence>MDDVKDAIKVNNEDIKVPARKLQLTLAKKEGGWLRNDDPAALKLEKGEIPQDFQTLIDGEQLRPTKIMQYWMFEKNKMSQQSTDQIHVLVVVPTGINIDIREILTREDVVTELNITKYEDERFSFCQQQNVN</sequence>
<evidence type="ECO:0000259" key="4">
    <source>
        <dbReference type="Pfam" id="PF20147"/>
    </source>
</evidence>
<evidence type="ECO:0000313" key="5">
    <source>
        <dbReference type="EMBL" id="POM71739.1"/>
    </source>
</evidence>
<dbReference type="GO" id="GO:0043657">
    <property type="term" value="C:host cell"/>
    <property type="evidence" value="ECO:0007669"/>
    <property type="project" value="UniProtKB-SubCell"/>
</dbReference>
<dbReference type="Pfam" id="PF20147">
    <property type="entry name" value="Crinkler"/>
    <property type="match status" value="1"/>
</dbReference>
<evidence type="ECO:0000313" key="6">
    <source>
        <dbReference type="Proteomes" id="UP000237271"/>
    </source>
</evidence>
<dbReference type="Proteomes" id="UP000237271">
    <property type="component" value="Unassembled WGS sequence"/>
</dbReference>
<comment type="caution">
    <text evidence="5">The sequence shown here is derived from an EMBL/GenBank/DDBJ whole genome shotgun (WGS) entry which is preliminary data.</text>
</comment>
<evidence type="ECO:0000256" key="3">
    <source>
        <dbReference type="ARBA" id="ARBA00022525"/>
    </source>
</evidence>
<evidence type="ECO:0000256" key="1">
    <source>
        <dbReference type="ARBA" id="ARBA00004340"/>
    </source>
</evidence>
<organism evidence="5 6">
    <name type="scientific">Phytophthora palmivora</name>
    <dbReference type="NCBI Taxonomy" id="4796"/>
    <lineage>
        <taxon>Eukaryota</taxon>
        <taxon>Sar</taxon>
        <taxon>Stramenopiles</taxon>
        <taxon>Oomycota</taxon>
        <taxon>Peronosporomycetes</taxon>
        <taxon>Peronosporales</taxon>
        <taxon>Peronosporaceae</taxon>
        <taxon>Phytophthora</taxon>
    </lineage>
</organism>
<dbReference type="OrthoDB" id="167272at2759"/>
<name>A0A2P4Y1Z9_9STRA</name>